<name>A0A2U4FBJ0_9SPIR</name>
<dbReference type="GO" id="GO:0051258">
    <property type="term" value="P:protein polymerization"/>
    <property type="evidence" value="ECO:0007669"/>
    <property type="project" value="UniProtKB-UniRule"/>
</dbReference>
<dbReference type="GO" id="GO:0043093">
    <property type="term" value="P:FtsZ-dependent cytokinesis"/>
    <property type="evidence" value="ECO:0007669"/>
    <property type="project" value="UniProtKB-UniRule"/>
</dbReference>
<feature type="binding site" evidence="4">
    <location>
        <position position="206"/>
    </location>
    <ligand>
        <name>GTP</name>
        <dbReference type="ChEBI" id="CHEBI:37565"/>
    </ligand>
</feature>
<dbReference type="PRINTS" id="PR00423">
    <property type="entry name" value="CELLDVISFTSZ"/>
</dbReference>
<dbReference type="GO" id="GO:0005525">
    <property type="term" value="F:GTP binding"/>
    <property type="evidence" value="ECO:0007669"/>
    <property type="project" value="UniProtKB-UniRule"/>
</dbReference>
<dbReference type="NCBIfam" id="TIGR00065">
    <property type="entry name" value="ftsZ"/>
    <property type="match status" value="1"/>
</dbReference>
<reference evidence="9 10" key="1">
    <citation type="submission" date="2012-07" db="EMBL/GenBank/DDBJ databases">
        <title>Genome sequence of Brachyspira sp. 30446, isolated from a pig with mucohaemorrhagic colitis.</title>
        <authorList>
            <person name="Rubin J.E."/>
            <person name="Fernando C."/>
            <person name="Harding J.C.S."/>
            <person name="Hill J.E."/>
        </authorList>
    </citation>
    <scope>NUCLEOTIDE SEQUENCE [LARGE SCALE GENOMIC DNA]</scope>
    <source>
        <strain evidence="9 10">30446</strain>
    </source>
</reference>
<gene>
    <name evidence="4" type="primary">ftsZ</name>
    <name evidence="9" type="ORF">A966_08676</name>
</gene>
<feature type="region of interest" description="Disordered" evidence="6">
    <location>
        <begin position="368"/>
        <end position="405"/>
    </location>
</feature>
<keyword evidence="4 9" id="KW-0132">Cell division</keyword>
<dbReference type="AlphaFoldDB" id="A0A2U4FBJ0"/>
<dbReference type="HAMAP" id="MF_00909">
    <property type="entry name" value="FtsZ"/>
    <property type="match status" value="1"/>
</dbReference>
<dbReference type="PANTHER" id="PTHR30314:SF3">
    <property type="entry name" value="MITOCHONDRIAL DIVISION PROTEIN FSZA"/>
    <property type="match status" value="1"/>
</dbReference>
<dbReference type="Pfam" id="PF00091">
    <property type="entry name" value="Tubulin"/>
    <property type="match status" value="1"/>
</dbReference>
<dbReference type="GO" id="GO:0000917">
    <property type="term" value="P:division septum assembly"/>
    <property type="evidence" value="ECO:0007669"/>
    <property type="project" value="UniProtKB-KW"/>
</dbReference>
<comment type="similarity">
    <text evidence="1 4">Belongs to the FtsZ family.</text>
</comment>
<evidence type="ECO:0000256" key="5">
    <source>
        <dbReference type="NCBIfam" id="TIGR00065"/>
    </source>
</evidence>
<dbReference type="SMART" id="SM00864">
    <property type="entry name" value="Tubulin"/>
    <property type="match status" value="1"/>
</dbReference>
<evidence type="ECO:0000313" key="10">
    <source>
        <dbReference type="Proteomes" id="UP000011663"/>
    </source>
</evidence>
<proteinExistence type="inferred from homology"/>
<evidence type="ECO:0000256" key="3">
    <source>
        <dbReference type="ARBA" id="ARBA00023134"/>
    </source>
</evidence>
<dbReference type="GO" id="GO:0005737">
    <property type="term" value="C:cytoplasm"/>
    <property type="evidence" value="ECO:0007669"/>
    <property type="project" value="UniProtKB-SubCell"/>
</dbReference>
<dbReference type="InterPro" id="IPR036525">
    <property type="entry name" value="Tubulin/FtsZ_GTPase_sf"/>
</dbReference>
<dbReference type="GeneID" id="66488151"/>
<comment type="function">
    <text evidence="4">Essential cell division protein that forms a contractile ring structure (Z ring) at the future cell division site. The regulation of the ring assembly controls the timing and the location of cell division. One of the functions of the FtsZ ring is to recruit other cell division proteins to the septum to produce a new cell wall between the dividing cells. Binds GTP and shows GTPase activity.</text>
</comment>
<dbReference type="Gene3D" id="3.30.1330.20">
    <property type="entry name" value="Tubulin/FtsZ, C-terminal domain"/>
    <property type="match status" value="1"/>
</dbReference>
<feature type="compositionally biased region" description="Basic and acidic residues" evidence="6">
    <location>
        <begin position="392"/>
        <end position="405"/>
    </location>
</feature>
<dbReference type="GO" id="GO:0032153">
    <property type="term" value="C:cell division site"/>
    <property type="evidence" value="ECO:0007669"/>
    <property type="project" value="UniProtKB-UniRule"/>
</dbReference>
<dbReference type="FunFam" id="3.40.50.1440:FF:000001">
    <property type="entry name" value="Cell division protein FtsZ"/>
    <property type="match status" value="1"/>
</dbReference>
<dbReference type="PANTHER" id="PTHR30314">
    <property type="entry name" value="CELL DIVISION PROTEIN FTSZ-RELATED"/>
    <property type="match status" value="1"/>
</dbReference>
<feature type="binding site" evidence="4">
    <location>
        <position position="161"/>
    </location>
    <ligand>
        <name>GTP</name>
        <dbReference type="ChEBI" id="CHEBI:37565"/>
    </ligand>
</feature>
<evidence type="ECO:0000259" key="8">
    <source>
        <dbReference type="SMART" id="SM00865"/>
    </source>
</evidence>
<evidence type="ECO:0000256" key="4">
    <source>
        <dbReference type="HAMAP-Rule" id="MF_00909"/>
    </source>
</evidence>
<feature type="binding site" evidence="4">
    <location>
        <position position="157"/>
    </location>
    <ligand>
        <name>GTP</name>
        <dbReference type="ChEBI" id="CHEBI:37565"/>
    </ligand>
</feature>
<dbReference type="RefSeq" id="WP_008724477.1">
    <property type="nucleotide sequence ID" value="NZ_JH994111.1"/>
</dbReference>
<evidence type="ECO:0000256" key="6">
    <source>
        <dbReference type="SAM" id="MobiDB-lite"/>
    </source>
</evidence>
<comment type="caution">
    <text evidence="4">Lacks conserved residue(s) required for the propagation of feature annotation.</text>
</comment>
<evidence type="ECO:0000313" key="9">
    <source>
        <dbReference type="EMBL" id="EKV56774.1"/>
    </source>
</evidence>
<dbReference type="InterPro" id="IPR003008">
    <property type="entry name" value="Tubulin_FtsZ_GTPase"/>
</dbReference>
<comment type="caution">
    <text evidence="9">The sequence shown here is derived from an EMBL/GenBank/DDBJ whole genome shotgun (WGS) entry which is preliminary data.</text>
</comment>
<dbReference type="InterPro" id="IPR045061">
    <property type="entry name" value="FtsZ/CetZ"/>
</dbReference>
<sequence length="648" mass="71693">MNPKYRIELADNNKGSEKMSFNNNSSSLDTVIKVIGVGNGGCNAVNRMIEEGLENVEFIAMNTDSQALSRSNAPTRLVLGDRVTQGLGAGTDPERGAEAAREDIAKIEELVNGANLVFIASSFGGGTGTGASPVVAEAAKKVGALTIGVVTKPFDYEGKLKMSRAEAGIDKMLTVVDSLIIIPNENLYDMVDMDDYSYEEALSVVDDILRQGVQGISDIITQTGFINVDFADVKTMISLSNGRAHLGIGVGKGDERLQKAITNAFENPLLDVSSIKNARGILANIVCPKDFAMKEYRAASKIINNYANENANIKIGVCPKEELKDEIIVTIVATGFDANSKNDSDNKDLDSNANDIINKSASVNKTEIIDNNNSNSSNDVSANNAYSPAVDVKTDNKKEDDISSSKNEINKAEVTEKIIADSKVSSKNIAENIVDIDNINTIVKEPEAEKEVELEALNINSESNIQEYEVSEASAEKNEAVIIEEEKEEVKEKVLISNNNDKVQETKEYKFENYIRNLKKPIITKSNRFNNLSESIIDNNNEEENNNNESIKETFNRTIVNNNSEYAHRYETKERISEEMRFEEEEKHNNPHSDYHKNPFDIVSDDYMDKHNKMGSKMSIFGETSTIDNDLEKPAFLRRQIQARNTMR</sequence>
<feature type="domain" description="Tubulin/FtsZ 2-layer sandwich" evidence="8">
    <location>
        <begin position="226"/>
        <end position="345"/>
    </location>
</feature>
<keyword evidence="2 4" id="KW-0547">Nucleotide-binding</keyword>
<dbReference type="GO" id="GO:0003924">
    <property type="term" value="F:GTPase activity"/>
    <property type="evidence" value="ECO:0007669"/>
    <property type="project" value="UniProtKB-UniRule"/>
</dbReference>
<dbReference type="SUPFAM" id="SSF55307">
    <property type="entry name" value="Tubulin C-terminal domain-like"/>
    <property type="match status" value="1"/>
</dbReference>
<dbReference type="CDD" id="cd02201">
    <property type="entry name" value="FtsZ_type1"/>
    <property type="match status" value="1"/>
</dbReference>
<dbReference type="SUPFAM" id="SSF52490">
    <property type="entry name" value="Tubulin nucleotide-binding domain-like"/>
    <property type="match status" value="1"/>
</dbReference>
<dbReference type="OrthoDB" id="9813375at2"/>
<feature type="binding site" evidence="4">
    <location>
        <begin position="126"/>
        <end position="128"/>
    </location>
    <ligand>
        <name>GTP</name>
        <dbReference type="ChEBI" id="CHEBI:37565"/>
    </ligand>
</feature>
<dbReference type="InterPro" id="IPR008280">
    <property type="entry name" value="Tub_FtsZ_C"/>
</dbReference>
<dbReference type="SMART" id="SM00865">
    <property type="entry name" value="Tubulin_C"/>
    <property type="match status" value="1"/>
</dbReference>
<dbReference type="InterPro" id="IPR024757">
    <property type="entry name" value="FtsZ_C"/>
</dbReference>
<dbReference type="EMBL" id="ALNZ01000027">
    <property type="protein sequence ID" value="EKV56774.1"/>
    <property type="molecule type" value="Genomic_DNA"/>
</dbReference>
<comment type="subunit">
    <text evidence="4">Homodimer. Polymerizes to form a dynamic ring structure in a strictly GTP-dependent manner. Interacts directly with several other division proteins.</text>
</comment>
<dbReference type="Proteomes" id="UP000011663">
    <property type="component" value="Unassembled WGS sequence"/>
</dbReference>
<protein>
    <recommendedName>
        <fullName evidence="4 5">Cell division protein FtsZ</fullName>
    </recommendedName>
</protein>
<dbReference type="Pfam" id="PF12327">
    <property type="entry name" value="FtsZ_C"/>
    <property type="match status" value="1"/>
</dbReference>
<keyword evidence="4" id="KW-0963">Cytoplasm</keyword>
<evidence type="ECO:0000256" key="1">
    <source>
        <dbReference type="ARBA" id="ARBA00009690"/>
    </source>
</evidence>
<evidence type="ECO:0000256" key="2">
    <source>
        <dbReference type="ARBA" id="ARBA00022741"/>
    </source>
</evidence>
<organism evidence="9 10">
    <name type="scientific">Brachyspira hampsonii 30446</name>
    <dbReference type="NCBI Taxonomy" id="1289135"/>
    <lineage>
        <taxon>Bacteria</taxon>
        <taxon>Pseudomonadati</taxon>
        <taxon>Spirochaetota</taxon>
        <taxon>Spirochaetia</taxon>
        <taxon>Brachyspirales</taxon>
        <taxon>Brachyspiraceae</taxon>
        <taxon>Brachyspira</taxon>
    </lineage>
</organism>
<evidence type="ECO:0000259" key="7">
    <source>
        <dbReference type="SMART" id="SM00864"/>
    </source>
</evidence>
<keyword evidence="3 4" id="KW-0342">GTP-binding</keyword>
<comment type="subcellular location">
    <subcellularLocation>
        <location evidence="4">Cytoplasm</location>
    </subcellularLocation>
    <text evidence="4">Assembles at midcell at the inner surface of the cytoplasmic membrane.</text>
</comment>
<dbReference type="STRING" id="1289135.A966_08676"/>
<dbReference type="InterPro" id="IPR037103">
    <property type="entry name" value="Tubulin/FtsZ-like_C"/>
</dbReference>
<dbReference type="InterPro" id="IPR018316">
    <property type="entry name" value="Tubulin/FtsZ_2-layer-sand-dom"/>
</dbReference>
<feature type="compositionally biased region" description="Low complexity" evidence="6">
    <location>
        <begin position="370"/>
        <end position="385"/>
    </location>
</feature>
<keyword evidence="4" id="KW-0131">Cell cycle</keyword>
<feature type="domain" description="Tubulin/FtsZ GTPase" evidence="7">
    <location>
        <begin position="31"/>
        <end position="224"/>
    </location>
</feature>
<keyword evidence="4" id="KW-0717">Septation</keyword>
<dbReference type="InterPro" id="IPR000158">
    <property type="entry name" value="Cell_div_FtsZ"/>
</dbReference>
<dbReference type="Gene3D" id="3.40.50.1440">
    <property type="entry name" value="Tubulin/FtsZ, GTPase domain"/>
    <property type="match status" value="1"/>
</dbReference>
<accession>A0A2U4FBJ0</accession>